<evidence type="ECO:0000313" key="1">
    <source>
        <dbReference type="EMBL" id="KKN28585.1"/>
    </source>
</evidence>
<comment type="caution">
    <text evidence="1">The sequence shown here is derived from an EMBL/GenBank/DDBJ whole genome shotgun (WGS) entry which is preliminary data.</text>
</comment>
<dbReference type="EMBL" id="LAZR01002550">
    <property type="protein sequence ID" value="KKN28585.1"/>
    <property type="molecule type" value="Genomic_DNA"/>
</dbReference>
<name>A0A0F9P9R9_9ZZZZ</name>
<proteinExistence type="predicted"/>
<dbReference type="AlphaFoldDB" id="A0A0F9P9R9"/>
<reference evidence="1" key="1">
    <citation type="journal article" date="2015" name="Nature">
        <title>Complex archaea that bridge the gap between prokaryotes and eukaryotes.</title>
        <authorList>
            <person name="Spang A."/>
            <person name="Saw J.H."/>
            <person name="Jorgensen S.L."/>
            <person name="Zaremba-Niedzwiedzka K."/>
            <person name="Martijn J."/>
            <person name="Lind A.E."/>
            <person name="van Eijk R."/>
            <person name="Schleper C."/>
            <person name="Guy L."/>
            <person name="Ettema T.J."/>
        </authorList>
    </citation>
    <scope>NUCLEOTIDE SEQUENCE</scope>
</reference>
<gene>
    <name evidence="1" type="ORF">LCGC14_0852880</name>
</gene>
<sequence length="83" mass="9029">MEHGPIPFPTSGEDVIVKNQNDRNGSFSHRNNIKQLDGQSGWEGSIHFNAPPGKYYLWAIHPAQGFGGCDSLAALGIPIIINE</sequence>
<protein>
    <submittedName>
        <fullName evidence="1">Uncharacterized protein</fullName>
    </submittedName>
</protein>
<organism evidence="1">
    <name type="scientific">marine sediment metagenome</name>
    <dbReference type="NCBI Taxonomy" id="412755"/>
    <lineage>
        <taxon>unclassified sequences</taxon>
        <taxon>metagenomes</taxon>
        <taxon>ecological metagenomes</taxon>
    </lineage>
</organism>
<accession>A0A0F9P9R9</accession>